<keyword evidence="3" id="KW-1185">Reference proteome</keyword>
<dbReference type="RefSeq" id="WP_411931109.1">
    <property type="nucleotide sequence ID" value="NZ_JBKOFG010000003.1"/>
</dbReference>
<comment type="caution">
    <text evidence="2">The sequence shown here is derived from an EMBL/GenBank/DDBJ whole genome shotgun (WGS) entry which is preliminary data.</text>
</comment>
<sequence length="74" mass="7765">MDDLVTGRSAEPALLKQIGHRRRTPAPLRGLLVGRARSPSPALALPAAQLASHPVPPGHRATPTAGRRRAAPPE</sequence>
<dbReference type="EMBL" id="JACJID010000004">
    <property type="protein sequence ID" value="MBA8928232.1"/>
    <property type="molecule type" value="Genomic_DNA"/>
</dbReference>
<dbReference type="Proteomes" id="UP000517916">
    <property type="component" value="Unassembled WGS sequence"/>
</dbReference>
<accession>A0ABR6BMW8</accession>
<gene>
    <name evidence="2" type="ORF">BC739_005449</name>
</gene>
<evidence type="ECO:0000313" key="3">
    <source>
        <dbReference type="Proteomes" id="UP000517916"/>
    </source>
</evidence>
<proteinExistence type="predicted"/>
<feature type="region of interest" description="Disordered" evidence="1">
    <location>
        <begin position="48"/>
        <end position="74"/>
    </location>
</feature>
<evidence type="ECO:0000313" key="2">
    <source>
        <dbReference type="EMBL" id="MBA8928232.1"/>
    </source>
</evidence>
<protein>
    <submittedName>
        <fullName evidence="2">Uncharacterized protein</fullName>
    </submittedName>
</protein>
<organism evidence="2 3">
    <name type="scientific">Kutzneria viridogrisea</name>
    <dbReference type="NCBI Taxonomy" id="47990"/>
    <lineage>
        <taxon>Bacteria</taxon>
        <taxon>Bacillati</taxon>
        <taxon>Actinomycetota</taxon>
        <taxon>Actinomycetes</taxon>
        <taxon>Pseudonocardiales</taxon>
        <taxon>Pseudonocardiaceae</taxon>
        <taxon>Kutzneria</taxon>
    </lineage>
</organism>
<reference evidence="2 3" key="1">
    <citation type="submission" date="2020-08" db="EMBL/GenBank/DDBJ databases">
        <title>Genomic Encyclopedia of Archaeal and Bacterial Type Strains, Phase II (KMG-II): from individual species to whole genera.</title>
        <authorList>
            <person name="Goeker M."/>
        </authorList>
    </citation>
    <scope>NUCLEOTIDE SEQUENCE [LARGE SCALE GENOMIC DNA]</scope>
    <source>
        <strain evidence="2 3">DSM 43850</strain>
    </source>
</reference>
<name>A0ABR6BMW8_9PSEU</name>
<evidence type="ECO:0000256" key="1">
    <source>
        <dbReference type="SAM" id="MobiDB-lite"/>
    </source>
</evidence>